<dbReference type="InterPro" id="IPR050130">
    <property type="entry name" value="ClpA_ClpB"/>
</dbReference>
<dbReference type="PRINTS" id="PR00300">
    <property type="entry name" value="CLPPROTEASEA"/>
</dbReference>
<dbReference type="SMART" id="SM00382">
    <property type="entry name" value="AAA"/>
    <property type="match status" value="1"/>
</dbReference>
<dbReference type="InterPro" id="IPR001270">
    <property type="entry name" value="ClpA/B"/>
</dbReference>
<evidence type="ECO:0000313" key="4">
    <source>
        <dbReference type="EMBL" id="CTQ47313.1"/>
    </source>
</evidence>
<dbReference type="GO" id="GO:0008233">
    <property type="term" value="F:peptidase activity"/>
    <property type="evidence" value="ECO:0007669"/>
    <property type="project" value="UniProtKB-KW"/>
</dbReference>
<dbReference type="Gene3D" id="3.40.50.300">
    <property type="entry name" value="P-loop containing nucleotide triphosphate hydrolases"/>
    <property type="match status" value="1"/>
</dbReference>
<evidence type="ECO:0000256" key="1">
    <source>
        <dbReference type="ARBA" id="ARBA00022741"/>
    </source>
</evidence>
<keyword evidence="5" id="KW-1185">Reference proteome</keyword>
<dbReference type="AlphaFoldDB" id="A0A0M6YCT3"/>
<dbReference type="GO" id="GO:0006508">
    <property type="term" value="P:proteolysis"/>
    <property type="evidence" value="ECO:0007669"/>
    <property type="project" value="UniProtKB-KW"/>
</dbReference>
<dbReference type="InterPro" id="IPR027417">
    <property type="entry name" value="P-loop_NTPase"/>
</dbReference>
<dbReference type="Proteomes" id="UP000048926">
    <property type="component" value="Unassembled WGS sequence"/>
</dbReference>
<dbReference type="Pfam" id="PF07724">
    <property type="entry name" value="AAA_2"/>
    <property type="match status" value="1"/>
</dbReference>
<sequence>MDFDQTEEFLGTLGQKFEALKAAKDTRVFNLESVIRRIQERVIGQDRLAAHIAKMVVRRAARKRSRTPMTKLFLSGPPGTGKTELGETLASAIYEKPEALLTIPCGNYAGNADLSGLIGIPDHYKGANKGHLVKFIEEFPDGGVILFDEFEKAGKSSDTAFVKLLLQLLGKGNVKSDYDGRFYDATKFVVVLTSNLEQKRLADAALETEDQEELEARSRKILADYYSPEFWDRFDIISTVTPLNDMDKARIVALDLKKIAHEHDAQIVKLGAGAYDLLFEGVEVWERSSARSVRRWLEDTIEQDIADVVNDCGTKKITLDYDAETRDVIVEDATNTNLPDLNVRDLDEGEVA</sequence>
<dbReference type="GO" id="GO:0034605">
    <property type="term" value="P:cellular response to heat"/>
    <property type="evidence" value="ECO:0007669"/>
    <property type="project" value="TreeGrafter"/>
</dbReference>
<dbReference type="GO" id="GO:0016887">
    <property type="term" value="F:ATP hydrolysis activity"/>
    <property type="evidence" value="ECO:0007669"/>
    <property type="project" value="InterPro"/>
</dbReference>
<dbReference type="SUPFAM" id="SSF52540">
    <property type="entry name" value="P-loop containing nucleoside triphosphate hydrolases"/>
    <property type="match status" value="1"/>
</dbReference>
<accession>A0A0M6YCT3</accession>
<dbReference type="GO" id="GO:0005524">
    <property type="term" value="F:ATP binding"/>
    <property type="evidence" value="ECO:0007669"/>
    <property type="project" value="UniProtKB-KW"/>
</dbReference>
<dbReference type="EMBL" id="CXST01000006">
    <property type="protein sequence ID" value="CTQ47313.1"/>
    <property type="molecule type" value="Genomic_DNA"/>
</dbReference>
<dbReference type="RefSeq" id="WP_187306635.1">
    <property type="nucleotide sequence ID" value="NZ_CXST01000006.1"/>
</dbReference>
<dbReference type="InterPro" id="IPR003959">
    <property type="entry name" value="ATPase_AAA_core"/>
</dbReference>
<protein>
    <submittedName>
        <fullName evidence="4">ATP-dependent Clp protease ATP-binding subunit ClpC</fullName>
    </submittedName>
</protein>
<evidence type="ECO:0000256" key="2">
    <source>
        <dbReference type="ARBA" id="ARBA00022840"/>
    </source>
</evidence>
<keyword evidence="1" id="KW-0547">Nucleotide-binding</keyword>
<evidence type="ECO:0000259" key="3">
    <source>
        <dbReference type="SMART" id="SM00382"/>
    </source>
</evidence>
<dbReference type="InterPro" id="IPR003593">
    <property type="entry name" value="AAA+_ATPase"/>
</dbReference>
<gene>
    <name evidence="4" type="primary">clpC_2</name>
    <name evidence="4" type="ORF">LAL4801_05775</name>
</gene>
<dbReference type="GO" id="GO:0005737">
    <property type="term" value="C:cytoplasm"/>
    <property type="evidence" value="ECO:0007669"/>
    <property type="project" value="TreeGrafter"/>
</dbReference>
<keyword evidence="2 4" id="KW-0067">ATP-binding</keyword>
<dbReference type="PANTHER" id="PTHR11638">
    <property type="entry name" value="ATP-DEPENDENT CLP PROTEASE"/>
    <property type="match status" value="1"/>
</dbReference>
<evidence type="ECO:0000313" key="5">
    <source>
        <dbReference type="Proteomes" id="UP000048926"/>
    </source>
</evidence>
<keyword evidence="4" id="KW-0645">Protease</keyword>
<proteinExistence type="predicted"/>
<dbReference type="PANTHER" id="PTHR11638:SF18">
    <property type="entry name" value="HEAT SHOCK PROTEIN 104"/>
    <property type="match status" value="1"/>
</dbReference>
<organism evidence="4 5">
    <name type="scientific">Roseibium aggregatum</name>
    <dbReference type="NCBI Taxonomy" id="187304"/>
    <lineage>
        <taxon>Bacteria</taxon>
        <taxon>Pseudomonadati</taxon>
        <taxon>Pseudomonadota</taxon>
        <taxon>Alphaproteobacteria</taxon>
        <taxon>Hyphomicrobiales</taxon>
        <taxon>Stappiaceae</taxon>
        <taxon>Roseibium</taxon>
    </lineage>
</organism>
<name>A0A0M6YCT3_9HYPH</name>
<feature type="domain" description="AAA+ ATPase" evidence="3">
    <location>
        <begin position="68"/>
        <end position="228"/>
    </location>
</feature>
<keyword evidence="4" id="KW-0378">Hydrolase</keyword>
<reference evidence="5" key="1">
    <citation type="submission" date="2015-07" db="EMBL/GenBank/DDBJ databases">
        <authorList>
            <person name="Rodrigo-Torres Lidia"/>
            <person name="Arahal R.David."/>
        </authorList>
    </citation>
    <scope>NUCLEOTIDE SEQUENCE [LARGE SCALE GENOMIC DNA]</scope>
    <source>
        <strain evidence="5">CECT 4801</strain>
    </source>
</reference>